<gene>
    <name evidence="2" type="ORF">GQS40_01535</name>
</gene>
<feature type="transmembrane region" description="Helical" evidence="1">
    <location>
        <begin position="157"/>
        <end position="177"/>
    </location>
</feature>
<accession>A0A6L7A8W9</accession>
<dbReference type="EMBL" id="WSZI01000008">
    <property type="protein sequence ID" value="MWN20644.1"/>
    <property type="molecule type" value="Genomic_DNA"/>
</dbReference>
<keyword evidence="1" id="KW-0472">Membrane</keyword>
<feature type="transmembrane region" description="Helical" evidence="1">
    <location>
        <begin position="230"/>
        <end position="250"/>
    </location>
</feature>
<proteinExistence type="predicted"/>
<evidence type="ECO:0000313" key="3">
    <source>
        <dbReference type="Proteomes" id="UP000478636"/>
    </source>
</evidence>
<name>A0A6L7A8W9_LEULA</name>
<dbReference type="Pfam" id="PF09586">
    <property type="entry name" value="YfhO"/>
    <property type="match status" value="1"/>
</dbReference>
<keyword evidence="1" id="KW-1133">Transmembrane helix</keyword>
<sequence length="871" mass="98115">MTIKRFFISPIALSFWFPAVIMLTYYAYRGMAPFGTNSILTVDLGQQYIDQFAAFKTAFLSHPSSFFYSFSNGLGGDMISEWAYCLMSPFNLIFLVVPNINLPAAILGVTVLKFGAAGLTMAYLLARLNLQRGYYVTLFAVNYALSGWFVANDLNLLWLDAAILLPLVILQLERLFVQATWWRYALLLGATIICNYYIGYMIAIFLVLYFFWRLTWPQQVQPRWQIFKRFVYGSLTAGALSAWLLLPTIYQLRIGKSQYNSPLTWRFDNNPLQLVFKLIPGSFDFDQMQTGLANFYVSAFVLITFITFLTTNLWHWRVKVGGFIIIAFLIVATTWAPLTLLFHGFQYPVWYPYRFSFIISFFIIYLAALSWQPTWQPQAVTVVGYLAVMMAIVSYALMSNQHVSYINHRTIAIFAGLFLITLALLLFQSSDRLRLPLLFLVTLGSLTVNVYATLNHFSYLTNTEYQHAIQSLQGADKILKQDKAWYRVAQTFQRTRGDAMMFNYNSGAHFSSSISKSTPTFFGYFGQPDGDNFVNYSNGSLLSDALLGMKYVITPSAQTPGQPGDPQNLRIGHRPDTSFYHLKARNQTTAVWQNSYALPVAFAANNAALSTKLLTNNPMQNQANLWQNLTGATTSPLQVANFNQVIGHNITTPPTIITDAVITKKDPTQPASLDLQFTPTTNDSYYLTIGSGLQIKDFDLLLNGQVIKQFSSYRHTIVINLAANAKSQPQTVTIRFKQTKFLVLNNVTLYHIDQNLFQQQAATLAKQPLHITASSPRQLTGTITTTADQPLIMTTIPKAPGWHITLDGQPVKPALVADYFIAIKTTPGRHTVTWRYTPPLWWLGVAISSVALLGLIFSFARQKKLASSKPA</sequence>
<feature type="transmembrane region" description="Helical" evidence="1">
    <location>
        <begin position="353"/>
        <end position="372"/>
    </location>
</feature>
<feature type="transmembrane region" description="Helical" evidence="1">
    <location>
        <begin position="840"/>
        <end position="860"/>
    </location>
</feature>
<feature type="transmembrane region" description="Helical" evidence="1">
    <location>
        <begin position="7"/>
        <end position="28"/>
    </location>
</feature>
<comment type="caution">
    <text evidence="2">The sequence shown here is derived from an EMBL/GenBank/DDBJ whole genome shotgun (WGS) entry which is preliminary data.</text>
</comment>
<dbReference type="InterPro" id="IPR018580">
    <property type="entry name" value="Uncharacterised_YfhO"/>
</dbReference>
<feature type="transmembrane region" description="Helical" evidence="1">
    <location>
        <begin position="433"/>
        <end position="452"/>
    </location>
</feature>
<evidence type="ECO:0000256" key="1">
    <source>
        <dbReference type="SAM" id="Phobius"/>
    </source>
</evidence>
<reference evidence="2 3" key="1">
    <citation type="submission" date="2019-12" db="EMBL/GenBank/DDBJ databases">
        <title>Complete genome sequence of Leuconostoc lactis strain AVN1 provides insights into metabolic potential.</title>
        <authorList>
            <person name="Besrour N."/>
            <person name="Najjari A."/>
            <person name="Fhoula I."/>
            <person name="Jaballah S."/>
            <person name="Klibi N."/>
            <person name="Ouzari H.I."/>
        </authorList>
    </citation>
    <scope>NUCLEOTIDE SEQUENCE [LARGE SCALE GENOMIC DNA]</scope>
    <source>
        <strain evidence="2 3">AVN1</strain>
    </source>
</reference>
<feature type="transmembrane region" description="Helical" evidence="1">
    <location>
        <begin position="106"/>
        <end position="126"/>
    </location>
</feature>
<protein>
    <submittedName>
        <fullName evidence="2">YfhO family protein</fullName>
    </submittedName>
</protein>
<organism evidence="2 3">
    <name type="scientific">Leuconostoc lactis</name>
    <dbReference type="NCBI Taxonomy" id="1246"/>
    <lineage>
        <taxon>Bacteria</taxon>
        <taxon>Bacillati</taxon>
        <taxon>Bacillota</taxon>
        <taxon>Bacilli</taxon>
        <taxon>Lactobacillales</taxon>
        <taxon>Lactobacillaceae</taxon>
        <taxon>Leuconostoc</taxon>
    </lineage>
</organism>
<evidence type="ECO:0000313" key="2">
    <source>
        <dbReference type="EMBL" id="MWN20644.1"/>
    </source>
</evidence>
<dbReference type="PANTHER" id="PTHR38454:SF1">
    <property type="entry name" value="INTEGRAL MEMBRANE PROTEIN"/>
    <property type="match status" value="1"/>
</dbReference>
<feature type="transmembrane region" description="Helical" evidence="1">
    <location>
        <begin position="184"/>
        <end position="210"/>
    </location>
</feature>
<feature type="transmembrane region" description="Helical" evidence="1">
    <location>
        <begin position="295"/>
        <end position="314"/>
    </location>
</feature>
<dbReference type="PANTHER" id="PTHR38454">
    <property type="entry name" value="INTEGRAL MEMBRANE PROTEIN-RELATED"/>
    <property type="match status" value="1"/>
</dbReference>
<feature type="transmembrane region" description="Helical" evidence="1">
    <location>
        <begin position="133"/>
        <end position="151"/>
    </location>
</feature>
<dbReference type="RefSeq" id="WP_029510253.1">
    <property type="nucleotide sequence ID" value="NZ_DAITWI010000007.1"/>
</dbReference>
<dbReference type="AlphaFoldDB" id="A0A6L7A8W9"/>
<feature type="transmembrane region" description="Helical" evidence="1">
    <location>
        <begin position="378"/>
        <end position="398"/>
    </location>
</feature>
<feature type="transmembrane region" description="Helical" evidence="1">
    <location>
        <begin position="410"/>
        <end position="427"/>
    </location>
</feature>
<feature type="transmembrane region" description="Helical" evidence="1">
    <location>
        <begin position="320"/>
        <end position="341"/>
    </location>
</feature>
<keyword evidence="1" id="KW-0812">Transmembrane</keyword>
<dbReference type="Proteomes" id="UP000478636">
    <property type="component" value="Unassembled WGS sequence"/>
</dbReference>